<keyword evidence="4" id="KW-0547">Nucleotide-binding</keyword>
<dbReference type="OrthoDB" id="10264412at2759"/>
<comment type="caution">
    <text evidence="11">The sequence shown here is derived from an EMBL/GenBank/DDBJ whole genome shotgun (WGS) entry which is preliminary data.</text>
</comment>
<dbReference type="InterPro" id="IPR002300">
    <property type="entry name" value="aa-tRNA-synth_Ia"/>
</dbReference>
<evidence type="ECO:0000256" key="7">
    <source>
        <dbReference type="ARBA" id="ARBA00023146"/>
    </source>
</evidence>
<dbReference type="GO" id="GO:0002161">
    <property type="term" value="F:aminoacyl-tRNA deacylase activity"/>
    <property type="evidence" value="ECO:0007669"/>
    <property type="project" value="InterPro"/>
</dbReference>
<evidence type="ECO:0000256" key="4">
    <source>
        <dbReference type="ARBA" id="ARBA00022741"/>
    </source>
</evidence>
<keyword evidence="11" id="KW-0378">Hydrolase</keyword>
<dbReference type="GO" id="GO:0000049">
    <property type="term" value="F:tRNA binding"/>
    <property type="evidence" value="ECO:0007669"/>
    <property type="project" value="InterPro"/>
</dbReference>
<dbReference type="GO" id="GO:0006428">
    <property type="term" value="P:isoleucyl-tRNA aminoacylation"/>
    <property type="evidence" value="ECO:0007669"/>
    <property type="project" value="InterPro"/>
</dbReference>
<dbReference type="InterPro" id="IPR050081">
    <property type="entry name" value="Ile-tRNA_ligase"/>
</dbReference>
<comment type="similarity">
    <text evidence="1">Belongs to the class-I aminoacyl-tRNA synthetase family.</text>
</comment>
<dbReference type="PANTHER" id="PTHR42765:SF1">
    <property type="entry name" value="ISOLEUCINE--TRNA LIGASE, MITOCHONDRIAL"/>
    <property type="match status" value="1"/>
</dbReference>
<organism evidence="11 12">
    <name type="scientific">Brachionus plicatilis</name>
    <name type="common">Marine rotifer</name>
    <name type="synonym">Brachionus muelleri</name>
    <dbReference type="NCBI Taxonomy" id="10195"/>
    <lineage>
        <taxon>Eukaryota</taxon>
        <taxon>Metazoa</taxon>
        <taxon>Spiralia</taxon>
        <taxon>Gnathifera</taxon>
        <taxon>Rotifera</taxon>
        <taxon>Eurotatoria</taxon>
        <taxon>Monogononta</taxon>
        <taxon>Pseudotrocha</taxon>
        <taxon>Ploima</taxon>
        <taxon>Brachionidae</taxon>
        <taxon>Brachionus</taxon>
    </lineage>
</organism>
<keyword evidence="3 11" id="KW-0436">Ligase</keyword>
<dbReference type="PRINTS" id="PR00984">
    <property type="entry name" value="TRNASYNTHILE"/>
</dbReference>
<dbReference type="GO" id="GO:0005739">
    <property type="term" value="C:mitochondrion"/>
    <property type="evidence" value="ECO:0007669"/>
    <property type="project" value="TreeGrafter"/>
</dbReference>
<dbReference type="GO" id="GO:0032543">
    <property type="term" value="P:mitochondrial translation"/>
    <property type="evidence" value="ECO:0007669"/>
    <property type="project" value="TreeGrafter"/>
</dbReference>
<evidence type="ECO:0000256" key="1">
    <source>
        <dbReference type="ARBA" id="ARBA00005594"/>
    </source>
</evidence>
<sequence length="743" mass="84986">MPLENVEKIFKYSYDKKGNQLFKFSNNKNKLFFKFTQESNQKLYAPIWTTTPWSLPCNKAIAFNPSMKYGLISSNDSQVYIIQADLINHVIDKVPFFQNSRVIDAQFDGRLFSGSFYASPFTDSSSTLLPLLPSDHVGSKQGTGLVHIAPSLGQDDFKLALKHNLATNCVIDEVGRYTSDDVVLNTFGLNGKLALDTDTFERIKEILGESIVGQHDHIHSYPYDWRTKKPCIIRSSMQWFIDTSSLKEKALDSLKDVKIRPNNVSNSMTTTLSSRPYWCISRQRSWGLPIPCLYDIDDKDKKYPIIDKNLIKKVKDLIVQEGNIDFWWSKKHDGKLFESIQTNLCKSADIFDIWFDSGSSFNSVLGEQKTADLYCEGIDQFSGWFQASILLSVALNKTTPYKSLLVHGFVVDEQNRKMSKSVGNVVEPLQAVKGSANKLPQAGLDALRFWIAHEHHKPQIQIGAQIMEKFIKRTFEIRSVLRFLVGNLHDFKSTDLIAYDSMWPIDKCILAKLGSISDQVYQNYEDMNLSKSINLVENFLLSQISSFYIKSTKDRLYCAKNDSLERRSAQTAIYCLLIKLLVMIGPVMPHLAEEAFHYSVLSCNDKESSLFRSDFGFKCDQVWQNDQIQELFDLIEFLRSLFHEQIQSDNPAMYEIFLDCDPSSFKRLENIKKKIGSYNWLTECFGSSDVNVNLEKNASNEKADSSINLKVKKVNKFACSRCRRFICDQNGEICARCQQVLNI</sequence>
<feature type="domain" description="Methionyl/Valyl/Leucyl/Isoleucyl-tRNA synthetase anticodon-binding" evidence="10">
    <location>
        <begin position="506"/>
        <end position="638"/>
    </location>
</feature>
<evidence type="ECO:0000256" key="5">
    <source>
        <dbReference type="ARBA" id="ARBA00022840"/>
    </source>
</evidence>
<dbReference type="Gene3D" id="1.10.730.20">
    <property type="match status" value="1"/>
</dbReference>
<dbReference type="EMBL" id="REGN01004915">
    <property type="protein sequence ID" value="RNA15665.1"/>
    <property type="molecule type" value="Genomic_DNA"/>
</dbReference>
<evidence type="ECO:0000313" key="12">
    <source>
        <dbReference type="Proteomes" id="UP000276133"/>
    </source>
</evidence>
<dbReference type="GO" id="GO:0005524">
    <property type="term" value="F:ATP binding"/>
    <property type="evidence" value="ECO:0007669"/>
    <property type="project" value="UniProtKB-KW"/>
</dbReference>
<dbReference type="InterPro" id="IPR014729">
    <property type="entry name" value="Rossmann-like_a/b/a_fold"/>
</dbReference>
<dbReference type="Pfam" id="PF00133">
    <property type="entry name" value="tRNA-synt_1"/>
    <property type="match status" value="1"/>
</dbReference>
<dbReference type="SUPFAM" id="SSF50677">
    <property type="entry name" value="ValRS/IleRS/LeuRS editing domain"/>
    <property type="match status" value="1"/>
</dbReference>
<dbReference type="STRING" id="10195.A0A3M7QXJ2"/>
<dbReference type="InterPro" id="IPR013155">
    <property type="entry name" value="M/V/L/I-tRNA-synth_anticd-bd"/>
</dbReference>
<gene>
    <name evidence="11" type="ORF">BpHYR1_042443</name>
</gene>
<dbReference type="InterPro" id="IPR002301">
    <property type="entry name" value="Ile-tRNA-ligase"/>
</dbReference>
<dbReference type="PANTHER" id="PTHR42765">
    <property type="entry name" value="SOLEUCYL-TRNA SYNTHETASE"/>
    <property type="match status" value="1"/>
</dbReference>
<dbReference type="CDD" id="cd07960">
    <property type="entry name" value="Anticodon_Ia_Ile_BEm"/>
    <property type="match status" value="1"/>
</dbReference>
<keyword evidence="5" id="KW-0067">ATP-binding</keyword>
<dbReference type="EC" id="6.1.1.5" evidence="2"/>
<dbReference type="Pfam" id="PF08264">
    <property type="entry name" value="Anticodon_1"/>
    <property type="match status" value="1"/>
</dbReference>
<evidence type="ECO:0000256" key="8">
    <source>
        <dbReference type="ARBA" id="ARBA00032665"/>
    </source>
</evidence>
<dbReference type="Proteomes" id="UP000276133">
    <property type="component" value="Unassembled WGS sequence"/>
</dbReference>
<proteinExistence type="inferred from homology"/>
<dbReference type="SUPFAM" id="SSF52374">
    <property type="entry name" value="Nucleotidylyl transferase"/>
    <property type="match status" value="1"/>
</dbReference>
<keyword evidence="6" id="KW-0648">Protein biosynthesis</keyword>
<dbReference type="InterPro" id="IPR033708">
    <property type="entry name" value="Anticodon_Ile_BEm"/>
</dbReference>
<evidence type="ECO:0000313" key="11">
    <source>
        <dbReference type="EMBL" id="RNA15665.1"/>
    </source>
</evidence>
<evidence type="ECO:0000256" key="2">
    <source>
        <dbReference type="ARBA" id="ARBA00013165"/>
    </source>
</evidence>
<dbReference type="SUPFAM" id="SSF47323">
    <property type="entry name" value="Anticodon-binding domain of a subclass of class I aminoacyl-tRNA synthetases"/>
    <property type="match status" value="1"/>
</dbReference>
<keyword evidence="12" id="KW-1185">Reference proteome</keyword>
<protein>
    <recommendedName>
        <fullName evidence="2">isoleucine--tRNA ligase</fullName>
        <ecNumber evidence="2">6.1.1.5</ecNumber>
    </recommendedName>
    <alternativeName>
        <fullName evidence="8">Isoleucyl-tRNA synthetase</fullName>
    </alternativeName>
</protein>
<dbReference type="AlphaFoldDB" id="A0A3M7QXJ2"/>
<dbReference type="GO" id="GO:0004822">
    <property type="term" value="F:isoleucine-tRNA ligase activity"/>
    <property type="evidence" value="ECO:0007669"/>
    <property type="project" value="UniProtKB-EC"/>
</dbReference>
<dbReference type="Gene3D" id="3.40.50.620">
    <property type="entry name" value="HUPs"/>
    <property type="match status" value="1"/>
</dbReference>
<evidence type="ECO:0000256" key="6">
    <source>
        <dbReference type="ARBA" id="ARBA00022917"/>
    </source>
</evidence>
<name>A0A3M7QXJ2_BRAPC</name>
<accession>A0A3M7QXJ2</accession>
<evidence type="ECO:0000259" key="9">
    <source>
        <dbReference type="Pfam" id="PF00133"/>
    </source>
</evidence>
<evidence type="ECO:0000259" key="10">
    <source>
        <dbReference type="Pfam" id="PF08264"/>
    </source>
</evidence>
<dbReference type="InterPro" id="IPR009008">
    <property type="entry name" value="Val/Leu/Ile-tRNA-synth_edit"/>
</dbReference>
<keyword evidence="7" id="KW-0030">Aminoacyl-tRNA synthetase</keyword>
<reference evidence="11 12" key="1">
    <citation type="journal article" date="2018" name="Sci. Rep.">
        <title>Genomic signatures of local adaptation to the degree of environmental predictability in rotifers.</title>
        <authorList>
            <person name="Franch-Gras L."/>
            <person name="Hahn C."/>
            <person name="Garcia-Roger E.M."/>
            <person name="Carmona M.J."/>
            <person name="Serra M."/>
            <person name="Gomez A."/>
        </authorList>
    </citation>
    <scope>NUCLEOTIDE SEQUENCE [LARGE SCALE GENOMIC DNA]</scope>
    <source>
        <strain evidence="11">HYR1</strain>
    </source>
</reference>
<dbReference type="Gene3D" id="3.90.740.10">
    <property type="entry name" value="Valyl/Leucyl/Isoleucyl-tRNA synthetase, editing domain"/>
    <property type="match status" value="1"/>
</dbReference>
<dbReference type="InterPro" id="IPR009080">
    <property type="entry name" value="tRNAsynth_Ia_anticodon-bd"/>
</dbReference>
<feature type="domain" description="Aminoacyl-tRNA synthetase class Ia" evidence="9">
    <location>
        <begin position="115"/>
        <end position="455"/>
    </location>
</feature>
<evidence type="ECO:0000256" key="3">
    <source>
        <dbReference type="ARBA" id="ARBA00022598"/>
    </source>
</evidence>